<dbReference type="EMBL" id="NCSJ02000414">
    <property type="protein sequence ID" value="RFU24686.1"/>
    <property type="molecule type" value="Genomic_DNA"/>
</dbReference>
<proteinExistence type="predicted"/>
<name>A0A3E2GUB7_SCYLI</name>
<feature type="compositionally biased region" description="Acidic residues" evidence="1">
    <location>
        <begin position="32"/>
        <end position="42"/>
    </location>
</feature>
<evidence type="ECO:0000256" key="1">
    <source>
        <dbReference type="SAM" id="MobiDB-lite"/>
    </source>
</evidence>
<keyword evidence="3" id="KW-1185">Reference proteome</keyword>
<dbReference type="Proteomes" id="UP000258309">
    <property type="component" value="Unassembled WGS sequence"/>
</dbReference>
<feature type="region of interest" description="Disordered" evidence="1">
    <location>
        <begin position="28"/>
        <end position="63"/>
    </location>
</feature>
<feature type="non-terminal residue" evidence="2">
    <location>
        <position position="1"/>
    </location>
</feature>
<sequence>MAIAKSLEAIALHPARPDGHVAEILKECNAEQGEDNEDEEKDDAGQKEIGRFHDLHGGGGQRVEQRCRMSTRSNLIPGGQSLQETNADDAHGPDKILRPGLHDGWERHGAQADDGDGLEVGEERQGIEGDVRRRIGMPQTGYQSGGDQTQTCHDGCSPAHAGLIDRLTIRESRTHTGQADVQVIGRGGVDGDGGIEVGDSIGNARYPAGDGLGDILVGGLEGGLDVGERTQLVDIEGAWIQGLAEEGVAIGGGLDFQLDIAGDGGISDDIEGQAVVVGGEDDVEETGREAGVALADLEGRRLDDPLSGDDGR</sequence>
<dbReference type="AlphaFoldDB" id="A0A3E2GUB7"/>
<organism evidence="2 3">
    <name type="scientific">Scytalidium lignicola</name>
    <name type="common">Hyphomycete</name>
    <dbReference type="NCBI Taxonomy" id="5539"/>
    <lineage>
        <taxon>Eukaryota</taxon>
        <taxon>Fungi</taxon>
        <taxon>Dikarya</taxon>
        <taxon>Ascomycota</taxon>
        <taxon>Pezizomycotina</taxon>
        <taxon>Leotiomycetes</taxon>
        <taxon>Leotiomycetes incertae sedis</taxon>
        <taxon>Scytalidium</taxon>
    </lineage>
</organism>
<protein>
    <submittedName>
        <fullName evidence="2">Uncharacterized protein</fullName>
    </submittedName>
</protein>
<evidence type="ECO:0000313" key="3">
    <source>
        <dbReference type="Proteomes" id="UP000258309"/>
    </source>
</evidence>
<evidence type="ECO:0000313" key="2">
    <source>
        <dbReference type="EMBL" id="RFU24686.1"/>
    </source>
</evidence>
<dbReference type="STRING" id="5539.A0A3E2GUB7"/>
<comment type="caution">
    <text evidence="2">The sequence shown here is derived from an EMBL/GenBank/DDBJ whole genome shotgun (WGS) entry which is preliminary data.</text>
</comment>
<gene>
    <name evidence="2" type="ORF">B7463_g11659</name>
</gene>
<feature type="compositionally biased region" description="Basic and acidic residues" evidence="1">
    <location>
        <begin position="43"/>
        <end position="56"/>
    </location>
</feature>
<reference evidence="2 3" key="1">
    <citation type="submission" date="2018-05" db="EMBL/GenBank/DDBJ databases">
        <title>Draft genome sequence of Scytalidium lignicola DSM 105466, a ubiquitous saprotrophic fungus.</title>
        <authorList>
            <person name="Buettner E."/>
            <person name="Gebauer A.M."/>
            <person name="Hofrichter M."/>
            <person name="Liers C."/>
            <person name="Kellner H."/>
        </authorList>
    </citation>
    <scope>NUCLEOTIDE SEQUENCE [LARGE SCALE GENOMIC DNA]</scope>
    <source>
        <strain evidence="2 3">DSM 105466</strain>
    </source>
</reference>
<feature type="non-terminal residue" evidence="2">
    <location>
        <position position="312"/>
    </location>
</feature>
<accession>A0A3E2GUB7</accession>